<sequence>ELESEGTTRRILIPFSQRKLTKQVLKVVNTIFHGQLLSQANDENPIPNPLF</sequence>
<protein>
    <submittedName>
        <fullName evidence="1">USP49 isoform 3</fullName>
    </submittedName>
</protein>
<dbReference type="STRING" id="9598.ENSPTRP00000050151"/>
<comment type="caution">
    <text evidence="1">The sequence shown here is derived from an EMBL/GenBank/DDBJ whole genome shotgun (WGS) entry which is preliminary data.</text>
</comment>
<evidence type="ECO:0000313" key="1">
    <source>
        <dbReference type="EMBL" id="PNI77274.1"/>
    </source>
</evidence>
<dbReference type="AlphaFoldDB" id="A0A2J8NZS9"/>
<feature type="non-terminal residue" evidence="1">
    <location>
        <position position="1"/>
    </location>
</feature>
<dbReference type="Proteomes" id="UP000236370">
    <property type="component" value="Unassembled WGS sequence"/>
</dbReference>
<proteinExistence type="predicted"/>
<reference evidence="1 2" key="1">
    <citation type="submission" date="2017-12" db="EMBL/GenBank/DDBJ databases">
        <title>High-resolution comparative analysis of great ape genomes.</title>
        <authorList>
            <person name="Pollen A."/>
            <person name="Hastie A."/>
            <person name="Hormozdiari F."/>
            <person name="Dougherty M."/>
            <person name="Liu R."/>
            <person name="Chaisson M."/>
            <person name="Hoppe E."/>
            <person name="Hill C."/>
            <person name="Pang A."/>
            <person name="Hillier L."/>
            <person name="Baker C."/>
            <person name="Armstrong J."/>
            <person name="Shendure J."/>
            <person name="Paten B."/>
            <person name="Wilson R."/>
            <person name="Chao H."/>
            <person name="Schneider V."/>
            <person name="Ventura M."/>
            <person name="Kronenberg Z."/>
            <person name="Murali S."/>
            <person name="Gordon D."/>
            <person name="Cantsilieris S."/>
            <person name="Munson K."/>
            <person name="Nelson B."/>
            <person name="Raja A."/>
            <person name="Underwood J."/>
            <person name="Diekhans M."/>
            <person name="Fiddes I."/>
            <person name="Haussler D."/>
            <person name="Eichler E."/>
        </authorList>
    </citation>
    <scope>NUCLEOTIDE SEQUENCE [LARGE SCALE GENOMIC DNA]</scope>
    <source>
        <strain evidence="1">Yerkes chimp pedigree #C0471</strain>
    </source>
</reference>
<name>A0A2J8NZS9_PANTR</name>
<dbReference type="EMBL" id="NBAG03000221">
    <property type="protein sequence ID" value="PNI77274.1"/>
    <property type="molecule type" value="Genomic_DNA"/>
</dbReference>
<gene>
    <name evidence="1" type="ORF">CK820_G0007206</name>
</gene>
<organism evidence="1 2">
    <name type="scientific">Pan troglodytes</name>
    <name type="common">Chimpanzee</name>
    <dbReference type="NCBI Taxonomy" id="9598"/>
    <lineage>
        <taxon>Eukaryota</taxon>
        <taxon>Metazoa</taxon>
        <taxon>Chordata</taxon>
        <taxon>Craniata</taxon>
        <taxon>Vertebrata</taxon>
        <taxon>Euteleostomi</taxon>
        <taxon>Mammalia</taxon>
        <taxon>Eutheria</taxon>
        <taxon>Euarchontoglires</taxon>
        <taxon>Primates</taxon>
        <taxon>Haplorrhini</taxon>
        <taxon>Catarrhini</taxon>
        <taxon>Hominidae</taxon>
        <taxon>Pan</taxon>
    </lineage>
</organism>
<evidence type="ECO:0000313" key="2">
    <source>
        <dbReference type="Proteomes" id="UP000236370"/>
    </source>
</evidence>
<accession>A0A2J8NZS9</accession>